<evidence type="ECO:0000259" key="1">
    <source>
        <dbReference type="Pfam" id="PF13271"/>
    </source>
</evidence>
<proteinExistence type="predicted"/>
<sequence>MAQQQRKLTIMVSSTVYGIEELLDRIYTLLTAYGYEVWMSHKGTLPVHSGLTAFDNCLRAVDESDLFLGIITTSYGSGQNPADNKSRSITHQEILKAIELNKPRWLLAHDHVVFARTLLTNLGFKGKSGRQSLKLQKNTIFGDLRILDLYEEATIDHESPDDVPLAERRGNWVQKFRTHEEGSLFVNAQFGRYQEVEAFLQENFERGFSLLKKGGNA</sequence>
<protein>
    <recommendedName>
        <fullName evidence="1">DUF4062 domain-containing protein</fullName>
    </recommendedName>
</protein>
<dbReference type="EMBL" id="CP000108">
    <property type="protein sequence ID" value="ABB29134.1"/>
    <property type="molecule type" value="Genomic_DNA"/>
</dbReference>
<dbReference type="eggNOG" id="ENOG502ZBK3">
    <property type="taxonomic scope" value="Bacteria"/>
</dbReference>
<gene>
    <name evidence="2" type="ordered locus">Cag_1884</name>
</gene>
<evidence type="ECO:0000313" key="2">
    <source>
        <dbReference type="EMBL" id="ABB29134.1"/>
    </source>
</evidence>
<dbReference type="KEGG" id="cch:Cag_1884"/>
<dbReference type="AlphaFoldDB" id="Q3APE1"/>
<dbReference type="STRING" id="340177.Cag_1884"/>
<dbReference type="InterPro" id="IPR025139">
    <property type="entry name" value="DUF4062"/>
</dbReference>
<accession>Q3APE1</accession>
<organism evidence="2">
    <name type="scientific">Chlorobium chlorochromatii (strain CaD3)</name>
    <dbReference type="NCBI Taxonomy" id="340177"/>
    <lineage>
        <taxon>Bacteria</taxon>
        <taxon>Pseudomonadati</taxon>
        <taxon>Chlorobiota</taxon>
        <taxon>Chlorobiia</taxon>
        <taxon>Chlorobiales</taxon>
        <taxon>Chlorobiaceae</taxon>
        <taxon>Chlorobium/Pelodictyon group</taxon>
        <taxon>Chlorobium</taxon>
    </lineage>
</organism>
<name>Q3APE1_CHLCH</name>
<dbReference type="Pfam" id="PF13271">
    <property type="entry name" value="DUF4062"/>
    <property type="match status" value="1"/>
</dbReference>
<dbReference type="HOGENOM" id="CLU_1309257_0_0_10"/>
<reference evidence="2" key="1">
    <citation type="submission" date="2005-08" db="EMBL/GenBank/DDBJ databases">
        <title>Complete sequence of Chlorobium chlorochromatii CaD3.</title>
        <authorList>
            <person name="Copeland A."/>
            <person name="Lucas S."/>
            <person name="Lapidus A."/>
            <person name="Barry K."/>
            <person name="Detter J.C."/>
            <person name="Glavina T."/>
            <person name="Hammon N."/>
            <person name="Israni S."/>
            <person name="Pitluck S."/>
            <person name="Bryant D."/>
            <person name="Schmutz J."/>
            <person name="Larimer F."/>
            <person name="Land M."/>
            <person name="Kyrpides N."/>
            <person name="Ivanova N."/>
            <person name="Richardson P."/>
        </authorList>
    </citation>
    <scope>NUCLEOTIDE SEQUENCE [LARGE SCALE GENOMIC DNA]</scope>
    <source>
        <strain evidence="2">CaD3</strain>
    </source>
</reference>
<feature type="domain" description="DUF4062" evidence="1">
    <location>
        <begin position="10"/>
        <end position="97"/>
    </location>
</feature>